<name>A0A9D2VJN4_9ACTN</name>
<evidence type="ECO:0000256" key="3">
    <source>
        <dbReference type="ARBA" id="ARBA00023004"/>
    </source>
</evidence>
<evidence type="ECO:0000313" key="7">
    <source>
        <dbReference type="Proteomes" id="UP000789325"/>
    </source>
</evidence>
<reference evidence="6" key="2">
    <citation type="submission" date="2021-09" db="EMBL/GenBank/DDBJ databases">
        <authorList>
            <person name="Gilroy R."/>
        </authorList>
    </citation>
    <scope>NUCLEOTIDE SEQUENCE</scope>
    <source>
        <strain evidence="6">USAMLcec12-2067</strain>
    </source>
</reference>
<dbReference type="CDD" id="cd10551">
    <property type="entry name" value="PsrB"/>
    <property type="match status" value="1"/>
</dbReference>
<evidence type="ECO:0000313" key="6">
    <source>
        <dbReference type="EMBL" id="HJH43177.1"/>
    </source>
</evidence>
<dbReference type="AlphaFoldDB" id="A0A9D2VJN4"/>
<dbReference type="Proteomes" id="UP000789325">
    <property type="component" value="Unassembled WGS sequence"/>
</dbReference>
<keyword evidence="4" id="KW-0411">Iron-sulfur</keyword>
<keyword evidence="3" id="KW-0408">Iron</keyword>
<accession>A0A9D2VJN4</accession>
<dbReference type="InterPro" id="IPR050954">
    <property type="entry name" value="ET_IronSulfur_Cluster-Binding"/>
</dbReference>
<dbReference type="Gene3D" id="3.30.70.20">
    <property type="match status" value="2"/>
</dbReference>
<proteinExistence type="predicted"/>
<dbReference type="Pfam" id="PF13247">
    <property type="entry name" value="Fer4_11"/>
    <property type="match status" value="2"/>
</dbReference>
<feature type="domain" description="4Fe-4S ferredoxin-type" evidence="5">
    <location>
        <begin position="4"/>
        <end position="34"/>
    </location>
</feature>
<sequence length="215" mass="22935">MTRYGMVVDLDRCVGCRACSTACTVHHGLPQGVRWSGVCELTEGVFPDLATMFLPVLCMQCSKPLCVAACTQGASTIGEDGVVQIDHEECTGCGMCVEACPYGARVVVNGVSSNHSGGEPTVYERQVFPSHVDKVAEKCTFCADCREQGEEPWCVRTCVSNARFFGDLDDPDSEVARLAASENARVLLAGEGTEPAVYYLSTSRIAVDDAFAGKA</sequence>
<comment type="caution">
    <text evidence="6">The sequence shown here is derived from an EMBL/GenBank/DDBJ whole genome shotgun (WGS) entry which is preliminary data.</text>
</comment>
<dbReference type="GO" id="GO:0046872">
    <property type="term" value="F:metal ion binding"/>
    <property type="evidence" value="ECO:0007669"/>
    <property type="project" value="UniProtKB-KW"/>
</dbReference>
<dbReference type="GO" id="GO:0051539">
    <property type="term" value="F:4 iron, 4 sulfur cluster binding"/>
    <property type="evidence" value="ECO:0007669"/>
    <property type="project" value="UniProtKB-KW"/>
</dbReference>
<keyword evidence="2" id="KW-0479">Metal-binding</keyword>
<dbReference type="PROSITE" id="PS00198">
    <property type="entry name" value="4FE4S_FER_1"/>
    <property type="match status" value="1"/>
</dbReference>
<evidence type="ECO:0000259" key="5">
    <source>
        <dbReference type="PROSITE" id="PS51379"/>
    </source>
</evidence>
<dbReference type="Pfam" id="PF12797">
    <property type="entry name" value="Fer4_2"/>
    <property type="match status" value="1"/>
</dbReference>
<gene>
    <name evidence="6" type="ORF">K8V16_05205</name>
</gene>
<reference evidence="6" key="1">
    <citation type="journal article" date="2021" name="PeerJ">
        <title>Extensive microbial diversity within the chicken gut microbiome revealed by metagenomics and culture.</title>
        <authorList>
            <person name="Gilroy R."/>
            <person name="Ravi A."/>
            <person name="Getino M."/>
            <person name="Pursley I."/>
            <person name="Horton D.L."/>
            <person name="Alikhan N.F."/>
            <person name="Baker D."/>
            <person name="Gharbi K."/>
            <person name="Hall N."/>
            <person name="Watson M."/>
            <person name="Adriaenssens E.M."/>
            <person name="Foster-Nyarko E."/>
            <person name="Jarju S."/>
            <person name="Secka A."/>
            <person name="Antonio M."/>
            <person name="Oren A."/>
            <person name="Chaudhuri R.R."/>
            <person name="La Ragione R."/>
            <person name="Hildebrand F."/>
            <person name="Pallen M.J."/>
        </authorList>
    </citation>
    <scope>NUCLEOTIDE SEQUENCE</scope>
    <source>
        <strain evidence="6">USAMLcec12-2067</strain>
    </source>
</reference>
<feature type="domain" description="4Fe-4S ferredoxin-type" evidence="5">
    <location>
        <begin position="81"/>
        <end position="110"/>
    </location>
</feature>
<evidence type="ECO:0000256" key="4">
    <source>
        <dbReference type="ARBA" id="ARBA00023014"/>
    </source>
</evidence>
<dbReference type="EMBL" id="DYZL01000104">
    <property type="protein sequence ID" value="HJH43177.1"/>
    <property type="molecule type" value="Genomic_DNA"/>
</dbReference>
<evidence type="ECO:0000256" key="1">
    <source>
        <dbReference type="ARBA" id="ARBA00022485"/>
    </source>
</evidence>
<dbReference type="InterPro" id="IPR017896">
    <property type="entry name" value="4Fe4S_Fe-S-bd"/>
</dbReference>
<organism evidence="6 7">
    <name type="scientific">Rubneribacter badeniensis</name>
    <dbReference type="NCBI Taxonomy" id="2070688"/>
    <lineage>
        <taxon>Bacteria</taxon>
        <taxon>Bacillati</taxon>
        <taxon>Actinomycetota</taxon>
        <taxon>Coriobacteriia</taxon>
        <taxon>Eggerthellales</taxon>
        <taxon>Eggerthellaceae</taxon>
        <taxon>Rubneribacter</taxon>
    </lineage>
</organism>
<dbReference type="PROSITE" id="PS51379">
    <property type="entry name" value="4FE4S_FER_2"/>
    <property type="match status" value="2"/>
</dbReference>
<dbReference type="PANTHER" id="PTHR43177:SF3">
    <property type="entry name" value="PROTEIN NRFC HOMOLOG"/>
    <property type="match status" value="1"/>
</dbReference>
<dbReference type="PANTHER" id="PTHR43177">
    <property type="entry name" value="PROTEIN NRFC"/>
    <property type="match status" value="1"/>
</dbReference>
<keyword evidence="1" id="KW-0004">4Fe-4S</keyword>
<evidence type="ECO:0000256" key="2">
    <source>
        <dbReference type="ARBA" id="ARBA00022723"/>
    </source>
</evidence>
<protein>
    <submittedName>
        <fullName evidence="6">4Fe-4S dicluster domain-containing protein</fullName>
    </submittedName>
</protein>
<dbReference type="SUPFAM" id="SSF54862">
    <property type="entry name" value="4Fe-4S ferredoxins"/>
    <property type="match status" value="1"/>
</dbReference>
<dbReference type="InterPro" id="IPR017900">
    <property type="entry name" value="4Fe4S_Fe_S_CS"/>
</dbReference>